<dbReference type="Pfam" id="PF13449">
    <property type="entry name" value="Phytase-like"/>
    <property type="match status" value="1"/>
</dbReference>
<organism evidence="3 4">
    <name type="scientific">Futiania mangrovi</name>
    <dbReference type="NCBI Taxonomy" id="2959716"/>
    <lineage>
        <taxon>Bacteria</taxon>
        <taxon>Pseudomonadati</taxon>
        <taxon>Pseudomonadota</taxon>
        <taxon>Alphaproteobacteria</taxon>
        <taxon>Futianiales</taxon>
        <taxon>Futianiaceae</taxon>
        <taxon>Futiania</taxon>
    </lineage>
</organism>
<dbReference type="SUPFAM" id="SSF63829">
    <property type="entry name" value="Calcium-dependent phosphotriesterase"/>
    <property type="match status" value="1"/>
</dbReference>
<feature type="domain" description="Phytase-like" evidence="2">
    <location>
        <begin position="65"/>
        <end position="316"/>
    </location>
</feature>
<dbReference type="PIRSF" id="PIRSF031900">
    <property type="entry name" value="UCP031900"/>
    <property type="match status" value="1"/>
</dbReference>
<dbReference type="InterPro" id="IPR027372">
    <property type="entry name" value="Phytase-like_dom"/>
</dbReference>
<dbReference type="Proteomes" id="UP001055804">
    <property type="component" value="Unassembled WGS sequence"/>
</dbReference>
<feature type="signal peptide" evidence="1">
    <location>
        <begin position="1"/>
        <end position="23"/>
    </location>
</feature>
<sequence>MRRAGLLAAALCVALAAPLPAIAAEAAPIEVTARPIALDPEKPDRTDFGKLEYVGGLVLSSSDARFGGISGLEISEDGADLVAISDRGTWFTARLESDESHRPVAISDARISPLLAPNGKPVRDGDHDAEGLMRTPSGDMLVSFERRHRIWRYPFAAQGPEAVPVPVDTPAVLARFNFNEGVEALALRPDGGPDGRIVAFSERTETPGGDIIGLIQTRDGFEGLTVAPAGRYHITDAATLADGRLVLLERRFTLIGGVGMRMRLLAPTDLTPGAHIEGEELIDLPARYAIDNMEALASRAMPDGSTLLYVMSDDNFSPLQRTLLLVFRVPATP</sequence>
<evidence type="ECO:0000256" key="1">
    <source>
        <dbReference type="SAM" id="SignalP"/>
    </source>
</evidence>
<protein>
    <submittedName>
        <fullName evidence="3">Esterase-like activity of phytase family protein</fullName>
    </submittedName>
</protein>
<proteinExistence type="predicted"/>
<evidence type="ECO:0000313" key="4">
    <source>
        <dbReference type="Proteomes" id="UP001055804"/>
    </source>
</evidence>
<gene>
    <name evidence="3" type="ORF">NJQ99_07085</name>
</gene>
<dbReference type="EMBL" id="JAMZFT010000002">
    <property type="protein sequence ID" value="MCP1336164.1"/>
    <property type="molecule type" value="Genomic_DNA"/>
</dbReference>
<evidence type="ECO:0000313" key="3">
    <source>
        <dbReference type="EMBL" id="MCP1336164.1"/>
    </source>
</evidence>
<keyword evidence="4" id="KW-1185">Reference proteome</keyword>
<feature type="chain" id="PRO_5039952442" evidence="1">
    <location>
        <begin position="24"/>
        <end position="333"/>
    </location>
</feature>
<dbReference type="AlphaFoldDB" id="A0A9J6P8R9"/>
<accession>A0A9J6P8R9</accession>
<name>A0A9J6P8R9_9PROT</name>
<reference evidence="3" key="1">
    <citation type="submission" date="2022-06" db="EMBL/GenBank/DDBJ databases">
        <title>Isolation and Genomics of Futiania mangrovii gen. nov., sp. nov., a Rare and Metabolically-versatile member in the Class Alphaproteobacteria.</title>
        <authorList>
            <person name="Liu L."/>
            <person name="Huang W.-C."/>
            <person name="Pan J."/>
            <person name="Li J."/>
            <person name="Huang Y."/>
            <person name="Du H."/>
            <person name="Liu Y."/>
            <person name="Li M."/>
        </authorList>
    </citation>
    <scope>NUCLEOTIDE SEQUENCE</scope>
    <source>
        <strain evidence="3">FT118</strain>
    </source>
</reference>
<dbReference type="InterPro" id="IPR014567">
    <property type="entry name" value="UCP031900"/>
</dbReference>
<comment type="caution">
    <text evidence="3">The sequence shown here is derived from an EMBL/GenBank/DDBJ whole genome shotgun (WGS) entry which is preliminary data.</text>
</comment>
<dbReference type="RefSeq" id="WP_269332133.1">
    <property type="nucleotide sequence ID" value="NZ_JAMZFT010000002.1"/>
</dbReference>
<evidence type="ECO:0000259" key="2">
    <source>
        <dbReference type="Pfam" id="PF13449"/>
    </source>
</evidence>
<keyword evidence="1" id="KW-0732">Signal</keyword>